<reference evidence="2" key="1">
    <citation type="journal article" date="2019" name="Int. J. Syst. Evol. Microbiol.">
        <title>The Global Catalogue of Microorganisms (GCM) 10K type strain sequencing project: providing services to taxonomists for standard genome sequencing and annotation.</title>
        <authorList>
            <consortium name="The Broad Institute Genomics Platform"/>
            <consortium name="The Broad Institute Genome Sequencing Center for Infectious Disease"/>
            <person name="Wu L."/>
            <person name="Ma J."/>
        </authorList>
    </citation>
    <scope>NUCLEOTIDE SEQUENCE [LARGE SCALE GENOMIC DNA]</scope>
    <source>
        <strain evidence="2">CGMCC 1.12922</strain>
    </source>
</reference>
<proteinExistence type="predicted"/>
<gene>
    <name evidence="1" type="ORF">GCM10011358_26590</name>
</gene>
<comment type="caution">
    <text evidence="1">The sequence shown here is derived from an EMBL/GenBank/DDBJ whole genome shotgun (WGS) entry which is preliminary data.</text>
</comment>
<dbReference type="Proteomes" id="UP000617355">
    <property type="component" value="Unassembled WGS sequence"/>
</dbReference>
<name>A0ABQ1QRX8_9RHOB</name>
<accession>A0ABQ1QRX8</accession>
<evidence type="ECO:0000313" key="2">
    <source>
        <dbReference type="Proteomes" id="UP000617355"/>
    </source>
</evidence>
<organism evidence="1 2">
    <name type="scientific">Sinisalibacter lacisalsi</name>
    <dbReference type="NCBI Taxonomy" id="1526570"/>
    <lineage>
        <taxon>Bacteria</taxon>
        <taxon>Pseudomonadati</taxon>
        <taxon>Pseudomonadota</taxon>
        <taxon>Alphaproteobacteria</taxon>
        <taxon>Rhodobacterales</taxon>
        <taxon>Roseobacteraceae</taxon>
        <taxon>Sinisalibacter</taxon>
    </lineage>
</organism>
<protein>
    <submittedName>
        <fullName evidence="1">Uncharacterized protein</fullName>
    </submittedName>
</protein>
<dbReference type="EMBL" id="BMGI01000004">
    <property type="protein sequence ID" value="GGD41402.1"/>
    <property type="molecule type" value="Genomic_DNA"/>
</dbReference>
<sequence length="80" mass="8536">MDKARLVINRYIFANGGGNTGEDSWSLYAYNLEPGGQDIVIMCPIGGGGAVNAMLVIQSESSGDDRSWAAQELVAIWNSN</sequence>
<keyword evidence="2" id="KW-1185">Reference proteome</keyword>
<evidence type="ECO:0000313" key="1">
    <source>
        <dbReference type="EMBL" id="GGD41402.1"/>
    </source>
</evidence>